<comment type="caution">
    <text evidence="6">The sequence shown here is derived from an EMBL/GenBank/DDBJ whole genome shotgun (WGS) entry which is preliminary data.</text>
</comment>
<protein>
    <submittedName>
        <fullName evidence="6">LysR family transcriptional regulator</fullName>
    </submittedName>
</protein>
<reference evidence="6 7" key="1">
    <citation type="submission" date="2017-10" db="EMBL/GenBank/DDBJ databases">
        <title>Bacillus sp. nov., a halophilic bacterium isolated from a Yangshapao Lake.</title>
        <authorList>
            <person name="Wang H."/>
        </authorList>
    </citation>
    <scope>NUCLEOTIDE SEQUENCE [LARGE SCALE GENOMIC DNA]</scope>
    <source>
        <strain evidence="6 7">YSP-3</strain>
    </source>
</reference>
<evidence type="ECO:0000256" key="4">
    <source>
        <dbReference type="ARBA" id="ARBA00023163"/>
    </source>
</evidence>
<dbReference type="EMBL" id="PDOF01000001">
    <property type="protein sequence ID" value="PYZ99030.1"/>
    <property type="molecule type" value="Genomic_DNA"/>
</dbReference>
<dbReference type="AlphaFoldDB" id="A0A2W0HGJ9"/>
<keyword evidence="7" id="KW-1185">Reference proteome</keyword>
<evidence type="ECO:0000313" key="7">
    <source>
        <dbReference type="Proteomes" id="UP000248066"/>
    </source>
</evidence>
<comment type="similarity">
    <text evidence="1">Belongs to the LysR transcriptional regulatory family.</text>
</comment>
<dbReference type="SUPFAM" id="SSF53850">
    <property type="entry name" value="Periplasmic binding protein-like II"/>
    <property type="match status" value="1"/>
</dbReference>
<dbReference type="RefSeq" id="WP_110519430.1">
    <property type="nucleotide sequence ID" value="NZ_PDOF01000001.1"/>
</dbReference>
<dbReference type="Gene3D" id="1.10.10.10">
    <property type="entry name" value="Winged helix-like DNA-binding domain superfamily/Winged helix DNA-binding domain"/>
    <property type="match status" value="1"/>
</dbReference>
<dbReference type="GO" id="GO:0000976">
    <property type="term" value="F:transcription cis-regulatory region binding"/>
    <property type="evidence" value="ECO:0007669"/>
    <property type="project" value="TreeGrafter"/>
</dbReference>
<evidence type="ECO:0000256" key="3">
    <source>
        <dbReference type="ARBA" id="ARBA00023125"/>
    </source>
</evidence>
<dbReference type="InterPro" id="IPR036388">
    <property type="entry name" value="WH-like_DNA-bd_sf"/>
</dbReference>
<sequence>MNIQQLDIFHRFVVSRSVTRVAKELGLKQPTVSFHLKKLEASLGVTLYERRGDDIELTSAGATLHKYASQIIGLMNETRRVMNDYQSSTRGEVLLGASHIPANYILPPVFSSFTTANPNIHLSVKVASTPSVVSLIKEKQLDIGIVSEQNLEVESFEIRRLVKDELVLVLPPDHPLTKKKHIDLDDLKYEPFIFHKRGSTREMIDNWIKENQLILNIKIELTNIEAIRRMVMLGAGVSILSRRAVAEEADRGRLAALSVPELKPLRFISLIYRKDRPITPVLQHFITEVYKHT</sequence>
<evidence type="ECO:0000256" key="2">
    <source>
        <dbReference type="ARBA" id="ARBA00023015"/>
    </source>
</evidence>
<evidence type="ECO:0000256" key="1">
    <source>
        <dbReference type="ARBA" id="ARBA00009437"/>
    </source>
</evidence>
<dbReference type="SUPFAM" id="SSF46785">
    <property type="entry name" value="Winged helix' DNA-binding domain"/>
    <property type="match status" value="1"/>
</dbReference>
<dbReference type="InterPro" id="IPR005119">
    <property type="entry name" value="LysR_subst-bd"/>
</dbReference>
<keyword evidence="4" id="KW-0804">Transcription</keyword>
<name>A0A2W0HGJ9_9BACI</name>
<dbReference type="Pfam" id="PF00126">
    <property type="entry name" value="HTH_1"/>
    <property type="match status" value="1"/>
</dbReference>
<keyword evidence="2" id="KW-0805">Transcription regulation</keyword>
<dbReference type="PANTHER" id="PTHR30126:SF40">
    <property type="entry name" value="HTH-TYPE TRANSCRIPTIONAL REGULATOR GLTR"/>
    <property type="match status" value="1"/>
</dbReference>
<dbReference type="PRINTS" id="PR00039">
    <property type="entry name" value="HTHLYSR"/>
</dbReference>
<organism evidence="6 7">
    <name type="scientific">Alteribacter lacisalsi</name>
    <dbReference type="NCBI Taxonomy" id="2045244"/>
    <lineage>
        <taxon>Bacteria</taxon>
        <taxon>Bacillati</taxon>
        <taxon>Bacillota</taxon>
        <taxon>Bacilli</taxon>
        <taxon>Bacillales</taxon>
        <taxon>Bacillaceae</taxon>
        <taxon>Alteribacter</taxon>
    </lineage>
</organism>
<dbReference type="PROSITE" id="PS50931">
    <property type="entry name" value="HTH_LYSR"/>
    <property type="match status" value="1"/>
</dbReference>
<dbReference type="Pfam" id="PF03466">
    <property type="entry name" value="LysR_substrate"/>
    <property type="match status" value="1"/>
</dbReference>
<dbReference type="OrthoDB" id="9785745at2"/>
<dbReference type="PANTHER" id="PTHR30126">
    <property type="entry name" value="HTH-TYPE TRANSCRIPTIONAL REGULATOR"/>
    <property type="match status" value="1"/>
</dbReference>
<dbReference type="Gene3D" id="3.40.190.290">
    <property type="match status" value="1"/>
</dbReference>
<gene>
    <name evidence="6" type="ORF">CR205_10850</name>
</gene>
<proteinExistence type="inferred from homology"/>
<keyword evidence="3" id="KW-0238">DNA-binding</keyword>
<dbReference type="InterPro" id="IPR000847">
    <property type="entry name" value="LysR_HTH_N"/>
</dbReference>
<feature type="domain" description="HTH lysR-type" evidence="5">
    <location>
        <begin position="1"/>
        <end position="58"/>
    </location>
</feature>
<dbReference type="GO" id="GO:0003700">
    <property type="term" value="F:DNA-binding transcription factor activity"/>
    <property type="evidence" value="ECO:0007669"/>
    <property type="project" value="InterPro"/>
</dbReference>
<dbReference type="Proteomes" id="UP000248066">
    <property type="component" value="Unassembled WGS sequence"/>
</dbReference>
<dbReference type="InterPro" id="IPR036390">
    <property type="entry name" value="WH_DNA-bd_sf"/>
</dbReference>
<accession>A0A2W0HGJ9</accession>
<evidence type="ECO:0000259" key="5">
    <source>
        <dbReference type="PROSITE" id="PS50931"/>
    </source>
</evidence>
<evidence type="ECO:0000313" key="6">
    <source>
        <dbReference type="EMBL" id="PYZ99030.1"/>
    </source>
</evidence>